<keyword evidence="9" id="KW-1185">Reference proteome</keyword>
<evidence type="ECO:0000256" key="4">
    <source>
        <dbReference type="ARBA" id="ARBA00049194"/>
    </source>
</evidence>
<keyword evidence="2 6" id="KW-0560">Oxidoreductase</keyword>
<dbReference type="InterPro" id="IPR016162">
    <property type="entry name" value="Ald_DH_N"/>
</dbReference>
<gene>
    <name evidence="8" type="ORF">Ga0074812_11032</name>
</gene>
<evidence type="ECO:0000313" key="8">
    <source>
        <dbReference type="EMBL" id="CUU57017.1"/>
    </source>
</evidence>
<dbReference type="InterPro" id="IPR016161">
    <property type="entry name" value="Ald_DH/histidinol_DH"/>
</dbReference>
<dbReference type="InterPro" id="IPR016160">
    <property type="entry name" value="Ald_DH_CS_CYS"/>
</dbReference>
<evidence type="ECO:0000256" key="6">
    <source>
        <dbReference type="RuleBase" id="RU003345"/>
    </source>
</evidence>
<dbReference type="Gene3D" id="3.40.605.10">
    <property type="entry name" value="Aldehyde Dehydrogenase, Chain A, domain 1"/>
    <property type="match status" value="1"/>
</dbReference>
<dbReference type="PROSITE" id="PS00070">
    <property type="entry name" value="ALDEHYDE_DEHYDR_CYS"/>
    <property type="match status" value="1"/>
</dbReference>
<feature type="domain" description="Aldehyde dehydrogenase" evidence="7">
    <location>
        <begin position="16"/>
        <end position="483"/>
    </location>
</feature>
<dbReference type="PROSITE" id="PS00687">
    <property type="entry name" value="ALDEHYDE_DEHYDR_GLU"/>
    <property type="match status" value="1"/>
</dbReference>
<evidence type="ECO:0000256" key="5">
    <source>
        <dbReference type="PROSITE-ProRule" id="PRU10007"/>
    </source>
</evidence>
<organism evidence="8 9">
    <name type="scientific">Parafrankia irregularis</name>
    <dbReference type="NCBI Taxonomy" id="795642"/>
    <lineage>
        <taxon>Bacteria</taxon>
        <taxon>Bacillati</taxon>
        <taxon>Actinomycetota</taxon>
        <taxon>Actinomycetes</taxon>
        <taxon>Frankiales</taxon>
        <taxon>Frankiaceae</taxon>
        <taxon>Parafrankia</taxon>
    </lineage>
</organism>
<dbReference type="Proteomes" id="UP000198802">
    <property type="component" value="Unassembled WGS sequence"/>
</dbReference>
<reference evidence="9" key="1">
    <citation type="submission" date="2015-11" db="EMBL/GenBank/DDBJ databases">
        <authorList>
            <person name="Varghese N."/>
        </authorList>
    </citation>
    <scope>NUCLEOTIDE SEQUENCE [LARGE SCALE GENOMIC DNA]</scope>
    <source>
        <strain evidence="9">DSM 45899</strain>
    </source>
</reference>
<comment type="similarity">
    <text evidence="1 6">Belongs to the aldehyde dehydrogenase family.</text>
</comment>
<evidence type="ECO:0000313" key="9">
    <source>
        <dbReference type="Proteomes" id="UP000198802"/>
    </source>
</evidence>
<dbReference type="PANTHER" id="PTHR42804:SF1">
    <property type="entry name" value="ALDEHYDE DEHYDROGENASE-RELATED"/>
    <property type="match status" value="1"/>
</dbReference>
<name>A0A0S4QP72_9ACTN</name>
<dbReference type="RefSeq" id="WP_091277998.1">
    <property type="nucleotide sequence ID" value="NZ_FAOZ01000010.1"/>
</dbReference>
<comment type="catalytic activity">
    <reaction evidence="4">
        <text>an aldehyde + NAD(+) + H2O = a carboxylate + NADH + 2 H(+)</text>
        <dbReference type="Rhea" id="RHEA:16185"/>
        <dbReference type="ChEBI" id="CHEBI:15377"/>
        <dbReference type="ChEBI" id="CHEBI:15378"/>
        <dbReference type="ChEBI" id="CHEBI:17478"/>
        <dbReference type="ChEBI" id="CHEBI:29067"/>
        <dbReference type="ChEBI" id="CHEBI:57540"/>
        <dbReference type="ChEBI" id="CHEBI:57945"/>
        <dbReference type="EC" id="1.2.1.3"/>
    </reaction>
</comment>
<sequence>MPDLIAERCSYIAGSWVDGDETLAVENPADESHVTDVAVAPLAEIERAVVEARRCFDAGEWADVPPAERAQVLHALVDHVVARRDALIATMVAEAGQPVSFAERAQFGAGVALARGTIDLYLSMPHEDTNPVPVDELVRAGGVLSIRRHEPVGVVSAITPYNGAIIMAFQKLIPALMAGNSVILRPSPLTPVSSLLFGAAAQAAGLPAGALSVVVEGGAGGAELLTSHPAVDMVSFTGSTAVGRRILAQAAPTVKRVALELGGKSAQIYLPDAVGRAAAGAAAVVAATAGQACVAATRMLVPADRKDEVVEAVSRAYAAITVGPPSDPAARMGPLINAAARERCERFVADAQLHGGKVAFGGGRPAGLDRGYYFEPTVLDLPDNTNPAAREEIFGPVLSILGYRDLDDAVRIANDSDYGLSGQVYGADLTAATAVARRLRTGAVNVNVGGMFSAYAPSGGYKHSGLGRERGPDGIRAFQEVKHLAIKEQS</sequence>
<dbReference type="Gene3D" id="3.40.309.10">
    <property type="entry name" value="Aldehyde Dehydrogenase, Chain A, domain 2"/>
    <property type="match status" value="1"/>
</dbReference>
<evidence type="ECO:0000259" key="7">
    <source>
        <dbReference type="Pfam" id="PF00171"/>
    </source>
</evidence>
<dbReference type="GO" id="GO:0004029">
    <property type="term" value="F:aldehyde dehydrogenase (NAD+) activity"/>
    <property type="evidence" value="ECO:0007669"/>
    <property type="project" value="UniProtKB-EC"/>
</dbReference>
<feature type="active site" evidence="5">
    <location>
        <position position="260"/>
    </location>
</feature>
<dbReference type="EC" id="1.2.1.3" evidence="3"/>
<evidence type="ECO:0000256" key="3">
    <source>
        <dbReference type="ARBA" id="ARBA00024226"/>
    </source>
</evidence>
<dbReference type="EMBL" id="FAOZ01000010">
    <property type="protein sequence ID" value="CUU57017.1"/>
    <property type="molecule type" value="Genomic_DNA"/>
</dbReference>
<dbReference type="PANTHER" id="PTHR42804">
    <property type="entry name" value="ALDEHYDE DEHYDROGENASE"/>
    <property type="match status" value="1"/>
</dbReference>
<proteinExistence type="inferred from homology"/>
<dbReference type="InterPro" id="IPR029510">
    <property type="entry name" value="Ald_DH_CS_GLU"/>
</dbReference>
<dbReference type="AlphaFoldDB" id="A0A0S4QP72"/>
<dbReference type="SUPFAM" id="SSF53720">
    <property type="entry name" value="ALDH-like"/>
    <property type="match status" value="1"/>
</dbReference>
<accession>A0A0S4QP72</accession>
<dbReference type="InterPro" id="IPR016163">
    <property type="entry name" value="Ald_DH_C"/>
</dbReference>
<evidence type="ECO:0000256" key="2">
    <source>
        <dbReference type="ARBA" id="ARBA00023002"/>
    </source>
</evidence>
<dbReference type="Pfam" id="PF00171">
    <property type="entry name" value="Aldedh"/>
    <property type="match status" value="1"/>
</dbReference>
<protein>
    <recommendedName>
        <fullName evidence="3">aldehyde dehydrogenase (NAD(+))</fullName>
        <ecNumber evidence="3">1.2.1.3</ecNumber>
    </recommendedName>
</protein>
<dbReference type="InterPro" id="IPR015590">
    <property type="entry name" value="Aldehyde_DH_dom"/>
</dbReference>
<evidence type="ECO:0000256" key="1">
    <source>
        <dbReference type="ARBA" id="ARBA00009986"/>
    </source>
</evidence>